<name>A0A0D2P001_HYPSF</name>
<accession>A0A0D2P001</accession>
<evidence type="ECO:0000313" key="3">
    <source>
        <dbReference type="Proteomes" id="UP000054270"/>
    </source>
</evidence>
<feature type="domain" description="F-box" evidence="1">
    <location>
        <begin position="1"/>
        <end position="42"/>
    </location>
</feature>
<sequence length="388" mass="44449">PETIDDSLLDALSPGSLLRYSRTCKTAHSIVQDYMKRAFRVDRLLSRYFTPAEIIRFRELQHLTGALISGSTAVQFFDRDTYPDSDLDVYVEHRFVRTLTNWLVKIGYKYTPLSDSADMATLNAAFAANPPEQEPTPHPGAISIFAGQDYFKSSLVLNFEKRHPQRTIQLITSLICPLQCILDFHSTCVMNVIAHDKAYSFFPKATFEERRSLRCYREGDGNRDAAAHKYTLRGWSMINESSIRKQVQNVFLFDKRHVGDRACWTLRVHPALELPDSFVEGNSWSMVLSRNALPFMKTTVMAVRELKFRYTLSPQEARLVRVHFWHHMLSLNEASDGTRYFAIYCCGVVLHADRKSSDMDAFFLRTLKKYRGDKVDGPENPGGHPKSG</sequence>
<evidence type="ECO:0000259" key="1">
    <source>
        <dbReference type="PROSITE" id="PS50181"/>
    </source>
</evidence>
<dbReference type="EMBL" id="KN817538">
    <property type="protein sequence ID" value="KJA24234.1"/>
    <property type="molecule type" value="Genomic_DNA"/>
</dbReference>
<organism evidence="2 3">
    <name type="scientific">Hypholoma sublateritium (strain FD-334 SS-4)</name>
    <dbReference type="NCBI Taxonomy" id="945553"/>
    <lineage>
        <taxon>Eukaryota</taxon>
        <taxon>Fungi</taxon>
        <taxon>Dikarya</taxon>
        <taxon>Basidiomycota</taxon>
        <taxon>Agaricomycotina</taxon>
        <taxon>Agaricomycetes</taxon>
        <taxon>Agaricomycetidae</taxon>
        <taxon>Agaricales</taxon>
        <taxon>Agaricineae</taxon>
        <taxon>Strophariaceae</taxon>
        <taxon>Hypholoma</taxon>
    </lineage>
</organism>
<protein>
    <recommendedName>
        <fullName evidence="1">F-box domain-containing protein</fullName>
    </recommendedName>
</protein>
<proteinExistence type="predicted"/>
<reference evidence="3" key="1">
    <citation type="submission" date="2014-04" db="EMBL/GenBank/DDBJ databases">
        <title>Evolutionary Origins and Diversification of the Mycorrhizal Mutualists.</title>
        <authorList>
            <consortium name="DOE Joint Genome Institute"/>
            <consortium name="Mycorrhizal Genomics Consortium"/>
            <person name="Kohler A."/>
            <person name="Kuo A."/>
            <person name="Nagy L.G."/>
            <person name="Floudas D."/>
            <person name="Copeland A."/>
            <person name="Barry K.W."/>
            <person name="Cichocki N."/>
            <person name="Veneault-Fourrey C."/>
            <person name="LaButti K."/>
            <person name="Lindquist E.A."/>
            <person name="Lipzen A."/>
            <person name="Lundell T."/>
            <person name="Morin E."/>
            <person name="Murat C."/>
            <person name="Riley R."/>
            <person name="Ohm R."/>
            <person name="Sun H."/>
            <person name="Tunlid A."/>
            <person name="Henrissat B."/>
            <person name="Grigoriev I.V."/>
            <person name="Hibbett D.S."/>
            <person name="Martin F."/>
        </authorList>
    </citation>
    <scope>NUCLEOTIDE SEQUENCE [LARGE SCALE GENOMIC DNA]</scope>
    <source>
        <strain evidence="3">FD-334 SS-4</strain>
    </source>
</reference>
<keyword evidence="3" id="KW-1185">Reference proteome</keyword>
<dbReference type="InterPro" id="IPR001810">
    <property type="entry name" value="F-box_dom"/>
</dbReference>
<dbReference type="AlphaFoldDB" id="A0A0D2P001"/>
<evidence type="ECO:0000313" key="2">
    <source>
        <dbReference type="EMBL" id="KJA24234.1"/>
    </source>
</evidence>
<feature type="non-terminal residue" evidence="2">
    <location>
        <position position="1"/>
    </location>
</feature>
<dbReference type="OrthoDB" id="3041043at2759"/>
<dbReference type="PROSITE" id="PS50181">
    <property type="entry name" value="FBOX"/>
    <property type="match status" value="1"/>
</dbReference>
<dbReference type="OMA" id="VMNVIAH"/>
<gene>
    <name evidence="2" type="ORF">HYPSUDRAFT_136540</name>
</gene>
<dbReference type="Proteomes" id="UP000054270">
    <property type="component" value="Unassembled WGS sequence"/>
</dbReference>